<dbReference type="PRINTS" id="PR00196">
    <property type="entry name" value="ANNEXIN"/>
</dbReference>
<dbReference type="AlphaFoldDB" id="A0A1J1HUA1"/>
<evidence type="ECO:0000256" key="2">
    <source>
        <dbReference type="ARBA" id="ARBA00022737"/>
    </source>
</evidence>
<dbReference type="GO" id="GO:0005544">
    <property type="term" value="F:calcium-dependent phospholipid binding"/>
    <property type="evidence" value="ECO:0007669"/>
    <property type="project" value="InterPro"/>
</dbReference>
<accession>A0A1J1HUA1</accession>
<evidence type="ECO:0000256" key="3">
    <source>
        <dbReference type="ARBA" id="ARBA00023216"/>
    </source>
</evidence>
<keyword evidence="3" id="KW-0041">Annexin</keyword>
<keyword evidence="2" id="KW-0677">Repeat</keyword>
<sequence length="253" mass="29230">MPTSELYCRQLRKSENDGLLTDLALTLLSFSTQYDYGDANYDDDALIEILCTMSNSNIRKICATYQQIFSKRLDQEIREGKTGNYKKLLLILSEGNRDESISCDPQSAKNQAIVLEKKLSQSFTDEKTIIEMLAKKSFRQINLISEEYRKRTGNLLEKDIKKRMSAKLKDALVAIVRASKNIAEFYARRINKSINYFNLDHHNLGRLIVARCEIDLMNIQDEFKFIFRESLQSRMETITSGNYKHALLTLLNA</sequence>
<dbReference type="InterPro" id="IPR001464">
    <property type="entry name" value="Annexin"/>
</dbReference>
<evidence type="ECO:0000256" key="1">
    <source>
        <dbReference type="ARBA" id="ARBA00007831"/>
    </source>
</evidence>
<proteinExistence type="inferred from homology"/>
<comment type="similarity">
    <text evidence="1">Belongs to the annexin family.</text>
</comment>
<dbReference type="GO" id="GO:0001786">
    <property type="term" value="F:phosphatidylserine binding"/>
    <property type="evidence" value="ECO:0007669"/>
    <property type="project" value="TreeGrafter"/>
</dbReference>
<dbReference type="GO" id="GO:0012506">
    <property type="term" value="C:vesicle membrane"/>
    <property type="evidence" value="ECO:0007669"/>
    <property type="project" value="TreeGrafter"/>
</dbReference>
<dbReference type="OrthoDB" id="37886at2759"/>
<name>A0A1J1HUA1_9DIPT</name>
<dbReference type="InterPro" id="IPR037104">
    <property type="entry name" value="Annexin_sf"/>
</dbReference>
<gene>
    <name evidence="4" type="primary">similar to Annexin B11</name>
    <name evidence="4" type="ORF">CLUMA_CG005233</name>
</gene>
<dbReference type="GO" id="GO:0005634">
    <property type="term" value="C:nucleus"/>
    <property type="evidence" value="ECO:0007669"/>
    <property type="project" value="TreeGrafter"/>
</dbReference>
<dbReference type="PANTHER" id="PTHR10502:SF177">
    <property type="entry name" value="ANNEXIN B10"/>
    <property type="match status" value="1"/>
</dbReference>
<organism evidence="4 5">
    <name type="scientific">Clunio marinus</name>
    <dbReference type="NCBI Taxonomy" id="568069"/>
    <lineage>
        <taxon>Eukaryota</taxon>
        <taxon>Metazoa</taxon>
        <taxon>Ecdysozoa</taxon>
        <taxon>Arthropoda</taxon>
        <taxon>Hexapoda</taxon>
        <taxon>Insecta</taxon>
        <taxon>Pterygota</taxon>
        <taxon>Neoptera</taxon>
        <taxon>Endopterygota</taxon>
        <taxon>Diptera</taxon>
        <taxon>Nematocera</taxon>
        <taxon>Chironomoidea</taxon>
        <taxon>Chironomidae</taxon>
        <taxon>Clunio</taxon>
    </lineage>
</organism>
<evidence type="ECO:0000313" key="4">
    <source>
        <dbReference type="EMBL" id="CRK91579.1"/>
    </source>
</evidence>
<dbReference type="SUPFAM" id="SSF47874">
    <property type="entry name" value="Annexin"/>
    <property type="match status" value="1"/>
</dbReference>
<dbReference type="GO" id="GO:0005509">
    <property type="term" value="F:calcium ion binding"/>
    <property type="evidence" value="ECO:0007669"/>
    <property type="project" value="InterPro"/>
</dbReference>
<protein>
    <submittedName>
        <fullName evidence="4">CLUMA_CG005233, isoform A</fullName>
    </submittedName>
</protein>
<dbReference type="PROSITE" id="PS51897">
    <property type="entry name" value="ANNEXIN_2"/>
    <property type="match status" value="2"/>
</dbReference>
<dbReference type="Proteomes" id="UP000183832">
    <property type="component" value="Unassembled WGS sequence"/>
</dbReference>
<dbReference type="Gene3D" id="1.10.220.10">
    <property type="entry name" value="Annexin"/>
    <property type="match status" value="3"/>
</dbReference>
<evidence type="ECO:0000313" key="5">
    <source>
        <dbReference type="Proteomes" id="UP000183832"/>
    </source>
</evidence>
<dbReference type="GO" id="GO:0005737">
    <property type="term" value="C:cytoplasm"/>
    <property type="evidence" value="ECO:0007669"/>
    <property type="project" value="TreeGrafter"/>
</dbReference>
<dbReference type="PANTHER" id="PTHR10502">
    <property type="entry name" value="ANNEXIN"/>
    <property type="match status" value="1"/>
</dbReference>
<keyword evidence="5" id="KW-1185">Reference proteome</keyword>
<dbReference type="InterPro" id="IPR018502">
    <property type="entry name" value="Annexin_repeat"/>
</dbReference>
<reference evidence="4 5" key="1">
    <citation type="submission" date="2015-04" db="EMBL/GenBank/DDBJ databases">
        <authorList>
            <person name="Syromyatnikov M.Y."/>
            <person name="Popov V.N."/>
        </authorList>
    </citation>
    <scope>NUCLEOTIDE SEQUENCE [LARGE SCALE GENOMIC DNA]</scope>
</reference>
<dbReference type="GO" id="GO:0005886">
    <property type="term" value="C:plasma membrane"/>
    <property type="evidence" value="ECO:0007669"/>
    <property type="project" value="TreeGrafter"/>
</dbReference>
<dbReference type="STRING" id="568069.A0A1J1HUA1"/>
<dbReference type="EMBL" id="CVRI01000021">
    <property type="protein sequence ID" value="CRK91579.1"/>
    <property type="molecule type" value="Genomic_DNA"/>
</dbReference>
<dbReference type="Pfam" id="PF00191">
    <property type="entry name" value="Annexin"/>
    <property type="match status" value="3"/>
</dbReference>
<dbReference type="SMART" id="SM00335">
    <property type="entry name" value="ANX"/>
    <property type="match status" value="3"/>
</dbReference>